<dbReference type="NCBIfam" id="TIGR02547">
    <property type="entry name" value="casA_cse1"/>
    <property type="match status" value="1"/>
</dbReference>
<evidence type="ECO:0000313" key="2">
    <source>
        <dbReference type="Proteomes" id="UP001458946"/>
    </source>
</evidence>
<gene>
    <name evidence="1" type="primary">cse1</name>
    <name evidence="1" type="ORF">Dxin01_02137</name>
</gene>
<protein>
    <submittedName>
        <fullName evidence="1">CRISPR-associated protein CasA/Cse1</fullName>
    </submittedName>
</protein>
<dbReference type="Proteomes" id="UP001458946">
    <property type="component" value="Unassembled WGS sequence"/>
</dbReference>
<dbReference type="RefSeq" id="WP_353542363.1">
    <property type="nucleotide sequence ID" value="NZ_BAABRN010000022.1"/>
</dbReference>
<organism evidence="1 2">
    <name type="scientific">Deinococcus xinjiangensis</name>
    <dbReference type="NCBI Taxonomy" id="457454"/>
    <lineage>
        <taxon>Bacteria</taxon>
        <taxon>Thermotogati</taxon>
        <taxon>Deinococcota</taxon>
        <taxon>Deinococci</taxon>
        <taxon>Deinococcales</taxon>
        <taxon>Deinococcaceae</taxon>
        <taxon>Deinococcus</taxon>
    </lineage>
</organism>
<proteinExistence type="predicted"/>
<dbReference type="EMBL" id="BAABRN010000022">
    <property type="protein sequence ID" value="GAA5502393.1"/>
    <property type="molecule type" value="Genomic_DNA"/>
</dbReference>
<accession>A0ABP9VAV3</accession>
<reference evidence="1 2" key="1">
    <citation type="submission" date="2024-02" db="EMBL/GenBank/DDBJ databases">
        <title>Deinococcus xinjiangensis NBRC 107630.</title>
        <authorList>
            <person name="Ichikawa N."/>
            <person name="Katano-Makiyama Y."/>
            <person name="Hidaka K."/>
        </authorList>
    </citation>
    <scope>NUCLEOTIDE SEQUENCE [LARGE SCALE GENOMIC DNA]</scope>
    <source>
        <strain evidence="1 2">NBRC 107630</strain>
    </source>
</reference>
<evidence type="ECO:0000313" key="1">
    <source>
        <dbReference type="EMBL" id="GAA5502393.1"/>
    </source>
</evidence>
<sequence length="569" mass="63063">MATYSLLDEAWIPVRPTLGGPVQLVGLREVLLRAREYERIDDPSPLVTVALYRLCLAALHRALRGPKDANQAAEWYGNGFPQEAIEQYLNTHAERFDLFHPTQPFMQVPDLTLELEGGKYLSHWSRLGTEVGSANTTPLFNRAGRPGGERSDAISPAEAARRLLEHQTFALGGLIKRFTTSAKAAPVATLALTMPQGRNLHETFCLNLVAYDPASDAPAWEQPVRTVAQLKALYDSKDDLSEVVRGLTDHYSWLSRAVRLHPEPDESGQTLVRFIGFAAGVPYQNTLDDTGKTVDPMVATVPMRSDPKRTTPIPQKLRREQLFWRDVTALLPEPQDAQRVVETGKAAGKVSLVKGVPPRAVTHASEVLRELSQSQPKAELTRAEKIAAMRAGNAPTRSYQPAIPVNIYGQITDQGKAFAFRQERYTLPHAYVADPQVFTNEVSKALEEGKNIGSGLRQAVRKLAYETLARGGEREPHKDDVSKLVDQLPAEANFWARLETPFRQYLRELDSAPDHARAQWQRTLTRTAWDSWALACQGVGEGAAALRAQSIAKGILVSILKPLKQEESK</sequence>
<keyword evidence="2" id="KW-1185">Reference proteome</keyword>
<dbReference type="CDD" id="cd09729">
    <property type="entry name" value="Cse1_I-E"/>
    <property type="match status" value="1"/>
</dbReference>
<dbReference type="InterPro" id="IPR013381">
    <property type="entry name" value="CRISPR-assoc_prot_Cse1"/>
</dbReference>
<dbReference type="Gene3D" id="1.10.132.100">
    <property type="match status" value="1"/>
</dbReference>
<dbReference type="Pfam" id="PF09481">
    <property type="entry name" value="CRISPR_Cse1"/>
    <property type="match status" value="1"/>
</dbReference>
<name>A0ABP9VAV3_9DEIO</name>
<comment type="caution">
    <text evidence="1">The sequence shown here is derived from an EMBL/GenBank/DDBJ whole genome shotgun (WGS) entry which is preliminary data.</text>
</comment>